<dbReference type="EMBL" id="JAUKUA010000002">
    <property type="protein sequence ID" value="KAK0724106.1"/>
    <property type="molecule type" value="Genomic_DNA"/>
</dbReference>
<accession>A0AA40AY19</accession>
<gene>
    <name evidence="1" type="ORF">B0H67DRAFT_99816</name>
</gene>
<proteinExistence type="predicted"/>
<keyword evidence="2" id="KW-1185">Reference proteome</keyword>
<reference evidence="1" key="1">
    <citation type="submission" date="2023-06" db="EMBL/GenBank/DDBJ databases">
        <title>Genome-scale phylogeny and comparative genomics of the fungal order Sordariales.</title>
        <authorList>
            <consortium name="Lawrence Berkeley National Laboratory"/>
            <person name="Hensen N."/>
            <person name="Bonometti L."/>
            <person name="Westerberg I."/>
            <person name="Brannstrom I.O."/>
            <person name="Guillou S."/>
            <person name="Cros-Aarteil S."/>
            <person name="Calhoun S."/>
            <person name="Haridas S."/>
            <person name="Kuo A."/>
            <person name="Mondo S."/>
            <person name="Pangilinan J."/>
            <person name="Riley R."/>
            <person name="Labutti K."/>
            <person name="Andreopoulos B."/>
            <person name="Lipzen A."/>
            <person name="Chen C."/>
            <person name="Yanf M."/>
            <person name="Daum C."/>
            <person name="Ng V."/>
            <person name="Clum A."/>
            <person name="Steindorff A."/>
            <person name="Ohm R."/>
            <person name="Martin F."/>
            <person name="Silar P."/>
            <person name="Natvig D."/>
            <person name="Lalanne C."/>
            <person name="Gautier V."/>
            <person name="Ament-Velasquez S.L."/>
            <person name="Kruys A."/>
            <person name="Hutchinson M.I."/>
            <person name="Powell A.J."/>
            <person name="Barry K."/>
            <person name="Miller A.N."/>
            <person name="Grigoriev I.V."/>
            <person name="Debuchy R."/>
            <person name="Gladieux P."/>
            <person name="Thoren M.H."/>
            <person name="Johannesson H."/>
        </authorList>
    </citation>
    <scope>NUCLEOTIDE SEQUENCE</scope>
    <source>
        <strain evidence="1">SMH4607-1</strain>
    </source>
</reference>
<organism evidence="1 2">
    <name type="scientific">Lasiosphaeris hirsuta</name>
    <dbReference type="NCBI Taxonomy" id="260670"/>
    <lineage>
        <taxon>Eukaryota</taxon>
        <taxon>Fungi</taxon>
        <taxon>Dikarya</taxon>
        <taxon>Ascomycota</taxon>
        <taxon>Pezizomycotina</taxon>
        <taxon>Sordariomycetes</taxon>
        <taxon>Sordariomycetidae</taxon>
        <taxon>Sordariales</taxon>
        <taxon>Lasiosphaeriaceae</taxon>
        <taxon>Lasiosphaeris</taxon>
    </lineage>
</organism>
<sequence>MVGWCCFVRAGGLSLSPSSWGSRLRIHGWIFSLGPFLQLTAGKMLYHYIKVEAVGKVSGDNSNTVLQFFPDFGTAFPGKLLMGQFEAVSTYTERCRWRKYAIVFERENRVGKRIRVLDLTVVLEDRNISLAQPFRICNPARSFGAERGNIWLN</sequence>
<protein>
    <submittedName>
        <fullName evidence="1">Uncharacterized protein</fullName>
    </submittedName>
</protein>
<name>A0AA40AY19_9PEZI</name>
<dbReference type="Proteomes" id="UP001172102">
    <property type="component" value="Unassembled WGS sequence"/>
</dbReference>
<dbReference type="AlphaFoldDB" id="A0AA40AY19"/>
<evidence type="ECO:0000313" key="2">
    <source>
        <dbReference type="Proteomes" id="UP001172102"/>
    </source>
</evidence>
<evidence type="ECO:0000313" key="1">
    <source>
        <dbReference type="EMBL" id="KAK0724106.1"/>
    </source>
</evidence>
<comment type="caution">
    <text evidence="1">The sequence shown here is derived from an EMBL/GenBank/DDBJ whole genome shotgun (WGS) entry which is preliminary data.</text>
</comment>